<comment type="caution">
    <text evidence="1">The sequence shown here is derived from an EMBL/GenBank/DDBJ whole genome shotgun (WGS) entry which is preliminary data.</text>
</comment>
<dbReference type="Proteomes" id="UP001501358">
    <property type="component" value="Unassembled WGS sequence"/>
</dbReference>
<keyword evidence="2" id="KW-1185">Reference proteome</keyword>
<gene>
    <name evidence="1" type="ORF">GCM10010406_21590</name>
</gene>
<accession>A0ABP5YXE9</accession>
<sequence length="157" mass="17924">MSRIILCSIDNCTRPRLARGWCEAHYRRWRRHGAPLAGRTRARTHCSVDGCPNRHNANGYCPMHYQRVQRHGDPEYLTFTEVDDAVVERAIASDWTGQLTVAERETVIRRLHRLGLSDRQIAEHLDIGTSGVSMARRRLRLPANRRPIGDFSGRAAA</sequence>
<evidence type="ECO:0000313" key="1">
    <source>
        <dbReference type="EMBL" id="GAA2485017.1"/>
    </source>
</evidence>
<reference evidence="2" key="1">
    <citation type="journal article" date="2019" name="Int. J. Syst. Evol. Microbiol.">
        <title>The Global Catalogue of Microorganisms (GCM) 10K type strain sequencing project: providing services to taxonomists for standard genome sequencing and annotation.</title>
        <authorList>
            <consortium name="The Broad Institute Genomics Platform"/>
            <consortium name="The Broad Institute Genome Sequencing Center for Infectious Disease"/>
            <person name="Wu L."/>
            <person name="Ma J."/>
        </authorList>
    </citation>
    <scope>NUCLEOTIDE SEQUENCE [LARGE SCALE GENOMIC DNA]</scope>
    <source>
        <strain evidence="2">JCM 6307</strain>
    </source>
</reference>
<proteinExistence type="predicted"/>
<dbReference type="EMBL" id="BAAATA010000009">
    <property type="protein sequence ID" value="GAA2485017.1"/>
    <property type="molecule type" value="Genomic_DNA"/>
</dbReference>
<organism evidence="1 2">
    <name type="scientific">Streptomyces thermolineatus</name>
    <dbReference type="NCBI Taxonomy" id="44033"/>
    <lineage>
        <taxon>Bacteria</taxon>
        <taxon>Bacillati</taxon>
        <taxon>Actinomycetota</taxon>
        <taxon>Actinomycetes</taxon>
        <taxon>Kitasatosporales</taxon>
        <taxon>Streptomycetaceae</taxon>
        <taxon>Streptomyces</taxon>
    </lineage>
</organism>
<name>A0ABP5YXE9_9ACTN</name>
<evidence type="ECO:0000313" key="2">
    <source>
        <dbReference type="Proteomes" id="UP001501358"/>
    </source>
</evidence>
<protein>
    <submittedName>
        <fullName evidence="1">Uncharacterized protein</fullName>
    </submittedName>
</protein>
<dbReference type="RefSeq" id="WP_344382975.1">
    <property type="nucleotide sequence ID" value="NZ_BAAATA010000009.1"/>
</dbReference>